<dbReference type="Gene3D" id="3.30.420.40">
    <property type="match status" value="1"/>
</dbReference>
<dbReference type="Proteomes" id="UP000430692">
    <property type="component" value="Unassembled WGS sequence"/>
</dbReference>
<name>A0A6I4W1V9_9BACL</name>
<evidence type="ECO:0000259" key="1">
    <source>
        <dbReference type="Pfam" id="PF17989"/>
    </source>
</evidence>
<evidence type="ECO:0000313" key="2">
    <source>
        <dbReference type="EMBL" id="MXQ55936.1"/>
    </source>
</evidence>
<organism evidence="2 3">
    <name type="scientific">Shimazuella alba</name>
    <dbReference type="NCBI Taxonomy" id="2690964"/>
    <lineage>
        <taxon>Bacteria</taxon>
        <taxon>Bacillati</taxon>
        <taxon>Bacillota</taxon>
        <taxon>Bacilli</taxon>
        <taxon>Bacillales</taxon>
        <taxon>Thermoactinomycetaceae</taxon>
        <taxon>Shimazuella</taxon>
    </lineage>
</organism>
<accession>A0A6I4W1V9</accession>
<protein>
    <recommendedName>
        <fullName evidence="1">Actin-like protein N-terminal domain-containing protein</fullName>
    </recommendedName>
</protein>
<proteinExistence type="predicted"/>
<evidence type="ECO:0000313" key="3">
    <source>
        <dbReference type="Proteomes" id="UP000430692"/>
    </source>
</evidence>
<sequence length="304" mass="34031">MSYFDGKNEFAIAVTDNGRHKVKGALIQGKHVHTDDFFSYIGEYVDLDFHANSDEDMIVQIGRKGEKGTYFVGDLARRAGNHAKKAKQDSKAHEQNMIFTLTMLHRLGVAGNVKVGTVVPIENHRSDAKKLKQMLVGEHFVTVNGVERRINILDVLVGVEGGATYYVTPEEDTEEKVVHIMAIGSEKSNFATYDHNGRYVHNQSGSSSNISWEKFRNFSKETRPEAIAKAIFSEVGGYHWDLPYEDEYGDVREKVFYVSGGAAELLIAEVRKFFPNAQVAPNPLYSDCLGMLHAAALEWVPEGW</sequence>
<dbReference type="Pfam" id="PF17989">
    <property type="entry name" value="ALP_N"/>
    <property type="match status" value="1"/>
</dbReference>
<dbReference type="EMBL" id="WUUL01000023">
    <property type="protein sequence ID" value="MXQ55936.1"/>
    <property type="molecule type" value="Genomic_DNA"/>
</dbReference>
<dbReference type="InterPro" id="IPR043129">
    <property type="entry name" value="ATPase_NBD"/>
</dbReference>
<dbReference type="SUPFAM" id="SSF53067">
    <property type="entry name" value="Actin-like ATPase domain"/>
    <property type="match status" value="1"/>
</dbReference>
<comment type="caution">
    <text evidence="2">The sequence shown here is derived from an EMBL/GenBank/DDBJ whole genome shotgun (WGS) entry which is preliminary data.</text>
</comment>
<gene>
    <name evidence="2" type="ORF">GSM42_19845</name>
</gene>
<feature type="domain" description="Actin-like protein N-terminal" evidence="1">
    <location>
        <begin position="16"/>
        <end position="161"/>
    </location>
</feature>
<keyword evidence="3" id="KW-1185">Reference proteome</keyword>
<dbReference type="RefSeq" id="WP_160803301.1">
    <property type="nucleotide sequence ID" value="NZ_WUUL01000023.1"/>
</dbReference>
<dbReference type="CDD" id="cd10227">
    <property type="entry name" value="ASKHA_NBD_ParM-like"/>
    <property type="match status" value="1"/>
</dbReference>
<reference evidence="2 3" key="1">
    <citation type="submission" date="2019-12" db="EMBL/GenBank/DDBJ databases">
        <title>Whole-genome analyses of novel actinobacteria.</title>
        <authorList>
            <person name="Sahin N."/>
            <person name="Saygin H."/>
        </authorList>
    </citation>
    <scope>NUCLEOTIDE SEQUENCE [LARGE SCALE GENOMIC DNA]</scope>
    <source>
        <strain evidence="2 3">KC615</strain>
    </source>
</reference>
<dbReference type="AlphaFoldDB" id="A0A6I4W1V9"/>
<dbReference type="InterPro" id="IPR040607">
    <property type="entry name" value="ALP_N"/>
</dbReference>